<dbReference type="EMBL" id="JAPFCC010000001">
    <property type="protein sequence ID" value="MCW7553851.1"/>
    <property type="molecule type" value="Genomic_DNA"/>
</dbReference>
<evidence type="ECO:0000313" key="1">
    <source>
        <dbReference type="EMBL" id="MCW7553851.1"/>
    </source>
</evidence>
<dbReference type="Proteomes" id="UP001209854">
    <property type="component" value="Unassembled WGS sequence"/>
</dbReference>
<evidence type="ECO:0000313" key="2">
    <source>
        <dbReference type="Proteomes" id="UP001209854"/>
    </source>
</evidence>
<protein>
    <recommendedName>
        <fullName evidence="3">Restriction endonuclease type IV Mrr domain-containing protein</fullName>
    </recommendedName>
</protein>
<evidence type="ECO:0008006" key="3">
    <source>
        <dbReference type="Google" id="ProtNLM"/>
    </source>
</evidence>
<proteinExistence type="predicted"/>
<reference evidence="1 2" key="1">
    <citation type="submission" date="2022-10" db="EMBL/GenBank/DDBJ databases">
        <title>High-quality genome sequences of two octocoral-associated bacteria, Endozoicomonas euniceicola EF212 and Endozoicomonas gorgoniicola PS125.</title>
        <authorList>
            <person name="Chiou Y.-J."/>
            <person name="Chen Y.-H."/>
        </authorList>
    </citation>
    <scope>NUCLEOTIDE SEQUENCE [LARGE SCALE GENOMIC DNA]</scope>
    <source>
        <strain evidence="1 2">PS125</strain>
    </source>
</reference>
<comment type="caution">
    <text evidence="1">The sequence shown here is derived from an EMBL/GenBank/DDBJ whole genome shotgun (WGS) entry which is preliminary data.</text>
</comment>
<sequence>MSRNTYFLVSSILQNSNNSKQKIGQRIAYHLGLTPGPRGADDGVDGFFEMEDGSKIHFQSKLRSSRLDRSDAREYFSDIEYHQADISIMLSGVGFKKTFEERLFGHRSIKNVEIHLLELKDIFEKTDAFIEATKVVPQLRYLEEGMKNEID</sequence>
<gene>
    <name evidence="1" type="ORF">NX722_14695</name>
</gene>
<keyword evidence="2" id="KW-1185">Reference proteome</keyword>
<dbReference type="RefSeq" id="WP_262563591.1">
    <property type="nucleotide sequence ID" value="NZ_JAPFCC010000001.1"/>
</dbReference>
<organism evidence="1 2">
    <name type="scientific">Endozoicomonas gorgoniicola</name>
    <dbReference type="NCBI Taxonomy" id="1234144"/>
    <lineage>
        <taxon>Bacteria</taxon>
        <taxon>Pseudomonadati</taxon>
        <taxon>Pseudomonadota</taxon>
        <taxon>Gammaproteobacteria</taxon>
        <taxon>Oceanospirillales</taxon>
        <taxon>Endozoicomonadaceae</taxon>
        <taxon>Endozoicomonas</taxon>
    </lineage>
</organism>
<name>A0ABT3MWU5_9GAMM</name>
<accession>A0ABT3MWU5</accession>